<name>A0A367ZIN7_9BACT</name>
<dbReference type="AlphaFoldDB" id="A0A367ZIN7"/>
<evidence type="ECO:0000313" key="2">
    <source>
        <dbReference type="Proteomes" id="UP000252355"/>
    </source>
</evidence>
<dbReference type="EMBL" id="QOQW01000034">
    <property type="protein sequence ID" value="RCK77272.1"/>
    <property type="molecule type" value="Genomic_DNA"/>
</dbReference>
<gene>
    <name evidence="1" type="ORF">OZSIB_3083</name>
</gene>
<comment type="caution">
    <text evidence="1">The sequence shown here is derived from an EMBL/GenBank/DDBJ whole genome shotgun (WGS) entry which is preliminary data.</text>
</comment>
<protein>
    <submittedName>
        <fullName evidence="1">Uncharacterized protein</fullName>
    </submittedName>
</protein>
<sequence>MFLSGSWKLNKQKEAERFLAVLKSRLEQATNLTRIDPDQESSKQVVTVAAPIHTLQSGVSFTPAARPEKVMAFTVCKPDLTHPKINGPKGLRLPHVLWLVPRRQGTGELQLHATTLPSASMTTTVNFPPDFGSLTPAGFSALPADYQLGPEEFQIELSDVASITISWATASGTGLEPGGKTLGLTVAFRNPDHPPTIFNQTVEARISPDVPIHSYPNLGDF</sequence>
<organism evidence="1 2">
    <name type="scientific">Candidatus Ozemobacter sibiricus</name>
    <dbReference type="NCBI Taxonomy" id="2268124"/>
    <lineage>
        <taxon>Bacteria</taxon>
        <taxon>Candidatus Ozemobacteria</taxon>
        <taxon>Candidatus Ozemobacterales</taxon>
        <taxon>Candidatus Ozemobacteraceae</taxon>
        <taxon>Candidatus Ozemobacter</taxon>
    </lineage>
</organism>
<accession>A0A367ZIN7</accession>
<evidence type="ECO:0000313" key="1">
    <source>
        <dbReference type="EMBL" id="RCK77272.1"/>
    </source>
</evidence>
<reference evidence="1 2" key="1">
    <citation type="submission" date="2018-05" db="EMBL/GenBank/DDBJ databases">
        <title>A metagenomic window into the 2 km-deep terrestrial subsurface aquifer revealed taxonomically and functionally diverse microbial community comprising novel uncultured bacterial lineages.</title>
        <authorList>
            <person name="Kadnikov V.V."/>
            <person name="Mardanov A.V."/>
            <person name="Beletsky A.V."/>
            <person name="Banks D."/>
            <person name="Pimenov N.V."/>
            <person name="Frank Y.A."/>
            <person name="Karnachuk O.V."/>
            <person name="Ravin N.V."/>
        </authorList>
    </citation>
    <scope>NUCLEOTIDE SEQUENCE [LARGE SCALE GENOMIC DNA]</scope>
    <source>
        <strain evidence="1">BY5</strain>
    </source>
</reference>
<dbReference type="Proteomes" id="UP000252355">
    <property type="component" value="Unassembled WGS sequence"/>
</dbReference>
<proteinExistence type="predicted"/>